<dbReference type="FunFam" id="1.20.1250.20:FF:000029">
    <property type="entry name" value="solute carrier family 2, facilitated glucose transporter member 4"/>
    <property type="match status" value="1"/>
</dbReference>
<feature type="transmembrane region" description="Helical" evidence="7">
    <location>
        <begin position="500"/>
        <end position="521"/>
    </location>
</feature>
<dbReference type="InterPro" id="IPR045263">
    <property type="entry name" value="GLUT"/>
</dbReference>
<dbReference type="InParanoid" id="A0A6P9AAX0"/>
<dbReference type="InterPro" id="IPR005828">
    <property type="entry name" value="MFS_sugar_transport-like"/>
</dbReference>
<comment type="subcellular location">
    <subcellularLocation>
        <location evidence="1">Membrane</location>
        <topology evidence="1">Multi-pass membrane protein</topology>
    </subcellularLocation>
</comment>
<comment type="similarity">
    <text evidence="6">Belongs to the major facilitator superfamily. Sugar transporter (TC 2.A.1.1) family.</text>
</comment>
<evidence type="ECO:0000256" key="4">
    <source>
        <dbReference type="ARBA" id="ARBA00022989"/>
    </source>
</evidence>
<feature type="transmembrane region" description="Helical" evidence="7">
    <location>
        <begin position="132"/>
        <end position="154"/>
    </location>
</feature>
<feature type="transmembrane region" description="Helical" evidence="7">
    <location>
        <begin position="226"/>
        <end position="249"/>
    </location>
</feature>
<keyword evidence="4 7" id="KW-1133">Transmembrane helix</keyword>
<evidence type="ECO:0000256" key="6">
    <source>
        <dbReference type="RuleBase" id="RU003346"/>
    </source>
</evidence>
<dbReference type="GO" id="GO:0015149">
    <property type="term" value="F:hexose transmembrane transporter activity"/>
    <property type="evidence" value="ECO:0007669"/>
    <property type="project" value="TreeGrafter"/>
</dbReference>
<sequence>MAVSRDGSPDYEVGYIAEDHPLRPMSSTAQQSIRLLQVPSKGGARRSRTASISSSVTDLDAPIYQRETAGRQHGFNGRLAFAIAAAALGSSFQHGYNTGVVNAPQKLIEDWIKSVEQNRTGIPEVDPGKVTMIWSIAVSIFCVGGMIGGAITGLVADRFGRKGGLLINNVFVIAAGILQGCSRAAGSYEMIILGRFFIGINSGLNAGLAPMYLAEISPIHFRGAVGTVYQLVVTISILVSQILGLGSLLGTETKWPVLLALTVVPGIFQLVTLPLCPESPKFLLLGRGQETEAHAALRWLRGTIEVHDEMDEMTNEYEAMKSLPKVTMREMFTNSMLRAPLLISMMLMVCQQLSGINAVMFFSTKIFKLANLDDDSAQYATLGMGSMNVFMTLVSLVLVEKTGRKTLLLIGFAGMCIDTVLLTIALAYVHSAQWVSYLSILLVIVFVVMFAVGPGSIPWFMVSELFNQSARPAATSLAVGVNWTANFIVGLGFLPLQEAMGGYVFIIFSVLLALFVVFIFYKVPETKNKTMEEISAMFRQQSYQ</sequence>
<feature type="transmembrane region" description="Helical" evidence="7">
    <location>
        <begin position="434"/>
        <end position="461"/>
    </location>
</feature>
<dbReference type="PANTHER" id="PTHR23503">
    <property type="entry name" value="SOLUTE CARRIER FAMILY 2"/>
    <property type="match status" value="1"/>
</dbReference>
<evidence type="ECO:0000256" key="3">
    <source>
        <dbReference type="ARBA" id="ARBA00022692"/>
    </source>
</evidence>
<dbReference type="Proteomes" id="UP000515158">
    <property type="component" value="Unplaced"/>
</dbReference>
<keyword evidence="5 7" id="KW-0472">Membrane</keyword>
<reference evidence="10" key="1">
    <citation type="submission" date="2025-08" db="UniProtKB">
        <authorList>
            <consortium name="RefSeq"/>
        </authorList>
    </citation>
    <scope>IDENTIFICATION</scope>
    <source>
        <tissue evidence="10">Total insect</tissue>
    </source>
</reference>
<feature type="transmembrane region" description="Helical" evidence="7">
    <location>
        <begin position="406"/>
        <end position="428"/>
    </location>
</feature>
<gene>
    <name evidence="10" type="primary">LOC117653561</name>
</gene>
<dbReference type="GeneID" id="117653561"/>
<dbReference type="SUPFAM" id="SSF103473">
    <property type="entry name" value="MFS general substrate transporter"/>
    <property type="match status" value="1"/>
</dbReference>
<accession>A0A6P9AAX0</accession>
<dbReference type="PROSITE" id="PS50850">
    <property type="entry name" value="MFS"/>
    <property type="match status" value="1"/>
</dbReference>
<feature type="transmembrane region" description="Helical" evidence="7">
    <location>
        <begin position="379"/>
        <end position="399"/>
    </location>
</feature>
<evidence type="ECO:0000256" key="1">
    <source>
        <dbReference type="ARBA" id="ARBA00004141"/>
    </source>
</evidence>
<dbReference type="GO" id="GO:0016020">
    <property type="term" value="C:membrane"/>
    <property type="evidence" value="ECO:0007669"/>
    <property type="project" value="UniProtKB-SubCell"/>
</dbReference>
<dbReference type="NCBIfam" id="TIGR00879">
    <property type="entry name" value="SP"/>
    <property type="match status" value="1"/>
</dbReference>
<dbReference type="Pfam" id="PF00083">
    <property type="entry name" value="Sugar_tr"/>
    <property type="match status" value="1"/>
</dbReference>
<dbReference type="PROSITE" id="PS00217">
    <property type="entry name" value="SUGAR_TRANSPORT_2"/>
    <property type="match status" value="1"/>
</dbReference>
<dbReference type="PRINTS" id="PR00171">
    <property type="entry name" value="SUGRTRNSPORT"/>
</dbReference>
<organism evidence="10">
    <name type="scientific">Thrips palmi</name>
    <name type="common">Melon thrips</name>
    <dbReference type="NCBI Taxonomy" id="161013"/>
    <lineage>
        <taxon>Eukaryota</taxon>
        <taxon>Metazoa</taxon>
        <taxon>Ecdysozoa</taxon>
        <taxon>Arthropoda</taxon>
        <taxon>Hexapoda</taxon>
        <taxon>Insecta</taxon>
        <taxon>Pterygota</taxon>
        <taxon>Neoptera</taxon>
        <taxon>Paraneoptera</taxon>
        <taxon>Thysanoptera</taxon>
        <taxon>Terebrantia</taxon>
        <taxon>Thripoidea</taxon>
        <taxon>Thripidae</taxon>
        <taxon>Thrips</taxon>
    </lineage>
</organism>
<feature type="transmembrane region" description="Helical" evidence="7">
    <location>
        <begin position="192"/>
        <end position="214"/>
    </location>
</feature>
<dbReference type="InterPro" id="IPR020846">
    <property type="entry name" value="MFS_dom"/>
</dbReference>
<evidence type="ECO:0000256" key="7">
    <source>
        <dbReference type="SAM" id="Phobius"/>
    </source>
</evidence>
<evidence type="ECO:0000313" key="9">
    <source>
        <dbReference type="Proteomes" id="UP000515158"/>
    </source>
</evidence>
<name>A0A6P9AAX0_THRPL</name>
<feature type="domain" description="Major facilitator superfamily (MFS) profile" evidence="8">
    <location>
        <begin position="83"/>
        <end position="527"/>
    </location>
</feature>
<keyword evidence="3 7" id="KW-0812">Transmembrane</keyword>
<dbReference type="RefSeq" id="XP_034255223.1">
    <property type="nucleotide sequence ID" value="XM_034399332.1"/>
</dbReference>
<evidence type="ECO:0000256" key="5">
    <source>
        <dbReference type="ARBA" id="ARBA00023136"/>
    </source>
</evidence>
<dbReference type="OrthoDB" id="4540492at2759"/>
<feature type="transmembrane region" description="Helical" evidence="7">
    <location>
        <begin position="339"/>
        <end position="359"/>
    </location>
</feature>
<dbReference type="InterPro" id="IPR003663">
    <property type="entry name" value="Sugar/inositol_transpt"/>
</dbReference>
<keyword evidence="2 6" id="KW-0813">Transport</keyword>
<dbReference type="Gene3D" id="1.20.1250.20">
    <property type="entry name" value="MFS general substrate transporter like domains"/>
    <property type="match status" value="1"/>
</dbReference>
<evidence type="ECO:0000313" key="10">
    <source>
        <dbReference type="RefSeq" id="XP_034255223.1"/>
    </source>
</evidence>
<evidence type="ECO:0000259" key="8">
    <source>
        <dbReference type="PROSITE" id="PS50850"/>
    </source>
</evidence>
<dbReference type="InterPro" id="IPR005829">
    <property type="entry name" value="Sugar_transporter_CS"/>
</dbReference>
<feature type="transmembrane region" description="Helical" evidence="7">
    <location>
        <begin position="473"/>
        <end position="494"/>
    </location>
</feature>
<protein>
    <submittedName>
        <fullName evidence="10">Solute carrier family 2, facilitated glucose transporter member 1-like isoform X1</fullName>
    </submittedName>
</protein>
<dbReference type="AlphaFoldDB" id="A0A6P9AAX0"/>
<dbReference type="KEGG" id="tpal:117653561"/>
<evidence type="ECO:0000256" key="2">
    <source>
        <dbReference type="ARBA" id="ARBA00022448"/>
    </source>
</evidence>
<proteinExistence type="inferred from homology"/>
<dbReference type="PANTHER" id="PTHR23503:SF8">
    <property type="entry name" value="FACILITATED GLUCOSE TRANSPORTER PROTEIN 1"/>
    <property type="match status" value="1"/>
</dbReference>
<keyword evidence="9" id="KW-1185">Reference proteome</keyword>
<dbReference type="InterPro" id="IPR036259">
    <property type="entry name" value="MFS_trans_sf"/>
</dbReference>